<evidence type="ECO:0000313" key="1">
    <source>
        <dbReference type="EMBL" id="RRT39867.1"/>
    </source>
</evidence>
<comment type="caution">
    <text evidence="1">The sequence shown here is derived from an EMBL/GenBank/DDBJ whole genome shotgun (WGS) entry which is preliminary data.</text>
</comment>
<gene>
    <name evidence="1" type="ORF">B296_00058838</name>
</gene>
<protein>
    <submittedName>
        <fullName evidence="1">Uncharacterized protein</fullName>
    </submittedName>
</protein>
<evidence type="ECO:0000313" key="2">
    <source>
        <dbReference type="Proteomes" id="UP000287651"/>
    </source>
</evidence>
<dbReference type="AlphaFoldDB" id="A0A426XK78"/>
<organism evidence="1 2">
    <name type="scientific">Ensete ventricosum</name>
    <name type="common">Abyssinian banana</name>
    <name type="synonym">Musa ensete</name>
    <dbReference type="NCBI Taxonomy" id="4639"/>
    <lineage>
        <taxon>Eukaryota</taxon>
        <taxon>Viridiplantae</taxon>
        <taxon>Streptophyta</taxon>
        <taxon>Embryophyta</taxon>
        <taxon>Tracheophyta</taxon>
        <taxon>Spermatophyta</taxon>
        <taxon>Magnoliopsida</taxon>
        <taxon>Liliopsida</taxon>
        <taxon>Zingiberales</taxon>
        <taxon>Musaceae</taxon>
        <taxon>Ensete</taxon>
    </lineage>
</organism>
<accession>A0A426XK78</accession>
<dbReference type="EMBL" id="AMZH03019817">
    <property type="protein sequence ID" value="RRT39867.1"/>
    <property type="molecule type" value="Genomic_DNA"/>
</dbReference>
<name>A0A426XK78_ENSVE</name>
<dbReference type="Proteomes" id="UP000287651">
    <property type="component" value="Unassembled WGS sequence"/>
</dbReference>
<reference evidence="1 2" key="1">
    <citation type="journal article" date="2014" name="Agronomy (Basel)">
        <title>A Draft Genome Sequence for Ensete ventricosum, the Drought-Tolerant Tree Against Hunger.</title>
        <authorList>
            <person name="Harrison J."/>
            <person name="Moore K.A."/>
            <person name="Paszkiewicz K."/>
            <person name="Jones T."/>
            <person name="Grant M."/>
            <person name="Ambacheew D."/>
            <person name="Muzemil S."/>
            <person name="Studholme D.J."/>
        </authorList>
    </citation>
    <scope>NUCLEOTIDE SEQUENCE [LARGE SCALE GENOMIC DNA]</scope>
</reference>
<proteinExistence type="predicted"/>
<sequence>MRGPHTINLADWYVLSVPDGLQYRWIMPVAVHTGQPADQNADSPLLGGTVHYWVVPPIGVVSALLPPEIDQ</sequence>